<comment type="caution">
    <text evidence="1">The sequence shown here is derived from an EMBL/GenBank/DDBJ whole genome shotgun (WGS) entry which is preliminary data.</text>
</comment>
<reference evidence="1" key="1">
    <citation type="submission" date="2023-06" db="EMBL/GenBank/DDBJ databases">
        <authorList>
            <consortium name="Lawrence Berkeley National Laboratory"/>
            <person name="Ahrendt S."/>
            <person name="Sahu N."/>
            <person name="Indic B."/>
            <person name="Wong-Bajracharya J."/>
            <person name="Merenyi Z."/>
            <person name="Ke H.-M."/>
            <person name="Monk M."/>
            <person name="Kocsube S."/>
            <person name="Drula E."/>
            <person name="Lipzen A."/>
            <person name="Balint B."/>
            <person name="Henrissat B."/>
            <person name="Andreopoulos B."/>
            <person name="Martin F.M."/>
            <person name="Harder C.B."/>
            <person name="Rigling D."/>
            <person name="Ford K.L."/>
            <person name="Foster G.D."/>
            <person name="Pangilinan J."/>
            <person name="Papanicolaou A."/>
            <person name="Barry K."/>
            <person name="LaButti K."/>
            <person name="Viragh M."/>
            <person name="Koriabine M."/>
            <person name="Yan M."/>
            <person name="Riley R."/>
            <person name="Champramary S."/>
            <person name="Plett K.L."/>
            <person name="Tsai I.J."/>
            <person name="Slot J."/>
            <person name="Sipos G."/>
            <person name="Plett J."/>
            <person name="Nagy L.G."/>
            <person name="Grigoriev I.V."/>
        </authorList>
    </citation>
    <scope>NUCLEOTIDE SEQUENCE</scope>
    <source>
        <strain evidence="1">ICMP 16352</strain>
    </source>
</reference>
<dbReference type="AlphaFoldDB" id="A0AA39PAV9"/>
<name>A0AA39PAV9_9AGAR</name>
<dbReference type="EMBL" id="JAUEPR010000009">
    <property type="protein sequence ID" value="KAK0480811.1"/>
    <property type="molecule type" value="Genomic_DNA"/>
</dbReference>
<accession>A0AA39PAV9</accession>
<organism evidence="1 2">
    <name type="scientific">Armillaria novae-zelandiae</name>
    <dbReference type="NCBI Taxonomy" id="153914"/>
    <lineage>
        <taxon>Eukaryota</taxon>
        <taxon>Fungi</taxon>
        <taxon>Dikarya</taxon>
        <taxon>Basidiomycota</taxon>
        <taxon>Agaricomycotina</taxon>
        <taxon>Agaricomycetes</taxon>
        <taxon>Agaricomycetidae</taxon>
        <taxon>Agaricales</taxon>
        <taxon>Marasmiineae</taxon>
        <taxon>Physalacriaceae</taxon>
        <taxon>Armillaria</taxon>
    </lineage>
</organism>
<evidence type="ECO:0000313" key="2">
    <source>
        <dbReference type="Proteomes" id="UP001175227"/>
    </source>
</evidence>
<gene>
    <name evidence="1" type="ORF">IW261DRAFT_1144167</name>
</gene>
<keyword evidence="2" id="KW-1185">Reference proteome</keyword>
<sequence>MTCVSFPALTCYRSFLLVAPLCSRNNALAAARRHTQIMKSSVGHHTIVKICRPGGLGYRLAASRTLQYLLRASSLRISACFEDRLEALPLPLWSSTLPGAFRLFCAISSISWTYSFLSSTVTGSFAGLVPKVSPRRIHTKASPTHGKNAKLQI</sequence>
<proteinExistence type="predicted"/>
<dbReference type="Proteomes" id="UP001175227">
    <property type="component" value="Unassembled WGS sequence"/>
</dbReference>
<evidence type="ECO:0000313" key="1">
    <source>
        <dbReference type="EMBL" id="KAK0480811.1"/>
    </source>
</evidence>
<protein>
    <submittedName>
        <fullName evidence="1">Uncharacterized protein</fullName>
    </submittedName>
</protein>